<dbReference type="HOGENOM" id="CLU_188505_0_0_11"/>
<feature type="region of interest" description="Disordered" evidence="1">
    <location>
        <begin position="1"/>
        <end position="24"/>
    </location>
</feature>
<dbReference type="EMBL" id="CP001738">
    <property type="protein sequence ID" value="ACY95911.1"/>
    <property type="molecule type" value="Genomic_DNA"/>
</dbReference>
<keyword evidence="3" id="KW-1185">Reference proteome</keyword>
<dbReference type="AlphaFoldDB" id="D1A1I9"/>
<evidence type="ECO:0000313" key="3">
    <source>
        <dbReference type="Proteomes" id="UP000001918"/>
    </source>
</evidence>
<feature type="compositionally biased region" description="Low complexity" evidence="1">
    <location>
        <begin position="1"/>
        <end position="22"/>
    </location>
</feature>
<accession>D1A1I9</accession>
<protein>
    <submittedName>
        <fullName evidence="2">Uncharacterized protein</fullName>
    </submittedName>
</protein>
<evidence type="ECO:0000256" key="1">
    <source>
        <dbReference type="SAM" id="MobiDB-lite"/>
    </source>
</evidence>
<reference evidence="2 3" key="1">
    <citation type="journal article" date="2011" name="Stand. Genomic Sci.">
        <title>Complete genome sequence of Thermomonospora curvata type strain (B9).</title>
        <authorList>
            <person name="Chertkov O."/>
            <person name="Sikorski J."/>
            <person name="Nolan M."/>
            <person name="Lapidus A."/>
            <person name="Lucas S."/>
            <person name="Del Rio T.G."/>
            <person name="Tice H."/>
            <person name="Cheng J.F."/>
            <person name="Goodwin L."/>
            <person name="Pitluck S."/>
            <person name="Liolios K."/>
            <person name="Ivanova N."/>
            <person name="Mavromatis K."/>
            <person name="Mikhailova N."/>
            <person name="Ovchinnikova G."/>
            <person name="Pati A."/>
            <person name="Chen A."/>
            <person name="Palaniappan K."/>
            <person name="Djao O.D."/>
            <person name="Land M."/>
            <person name="Hauser L."/>
            <person name="Chang Y.J."/>
            <person name="Jeffries C.D."/>
            <person name="Brettin T."/>
            <person name="Han C."/>
            <person name="Detter J.C."/>
            <person name="Rohde M."/>
            <person name="Goker M."/>
            <person name="Woyke T."/>
            <person name="Bristow J."/>
            <person name="Eisen J.A."/>
            <person name="Markowitz V."/>
            <person name="Hugenholtz P."/>
            <person name="Klenk H.P."/>
            <person name="Kyrpides N.C."/>
        </authorList>
    </citation>
    <scope>NUCLEOTIDE SEQUENCE [LARGE SCALE GENOMIC DNA]</scope>
    <source>
        <strain evidence="3">ATCC 19995 / DSM 43183 / JCM 3096 / KCTC 9072 / NBRC 15933 / NCIMB 10081 / Henssen B9</strain>
    </source>
</reference>
<dbReference type="Proteomes" id="UP000001918">
    <property type="component" value="Chromosome"/>
</dbReference>
<gene>
    <name evidence="2" type="ordered locus">Tcur_0307</name>
</gene>
<name>D1A1I9_THECD</name>
<proteinExistence type="predicted"/>
<dbReference type="KEGG" id="tcu:Tcur_0307"/>
<sequence length="90" mass="9759">MTAAATSASGPASPVGPARSSGLVEPAAEDVAVQKWYLQAVTRVYGPWTVSKTISARERALAIRRVRYATDVLADLEARFPRAESRRGWE</sequence>
<evidence type="ECO:0000313" key="2">
    <source>
        <dbReference type="EMBL" id="ACY95911.1"/>
    </source>
</evidence>
<dbReference type="STRING" id="471852.Tcur_0307"/>
<organism evidence="2 3">
    <name type="scientific">Thermomonospora curvata (strain ATCC 19995 / DSM 43183 / JCM 3096 / KCTC 9072 / NBRC 15933 / NCIMB 10081 / Henssen B9)</name>
    <dbReference type="NCBI Taxonomy" id="471852"/>
    <lineage>
        <taxon>Bacteria</taxon>
        <taxon>Bacillati</taxon>
        <taxon>Actinomycetota</taxon>
        <taxon>Actinomycetes</taxon>
        <taxon>Streptosporangiales</taxon>
        <taxon>Thermomonosporaceae</taxon>
        <taxon>Thermomonospora</taxon>
    </lineage>
</organism>